<evidence type="ECO:0000256" key="2">
    <source>
        <dbReference type="SAM" id="SignalP"/>
    </source>
</evidence>
<evidence type="ECO:0000256" key="1">
    <source>
        <dbReference type="SAM" id="MobiDB-lite"/>
    </source>
</evidence>
<dbReference type="EMBL" id="MU006219">
    <property type="protein sequence ID" value="KAF2830405.1"/>
    <property type="molecule type" value="Genomic_DNA"/>
</dbReference>
<evidence type="ECO:0000313" key="3">
    <source>
        <dbReference type="EMBL" id="KAF2830405.1"/>
    </source>
</evidence>
<gene>
    <name evidence="3" type="ORF">CC86DRAFT_402448</name>
</gene>
<feature type="signal peptide" evidence="2">
    <location>
        <begin position="1"/>
        <end position="18"/>
    </location>
</feature>
<feature type="chain" id="PRO_5025545406" evidence="2">
    <location>
        <begin position="19"/>
        <end position="294"/>
    </location>
</feature>
<organism evidence="3 4">
    <name type="scientific">Ophiobolus disseminans</name>
    <dbReference type="NCBI Taxonomy" id="1469910"/>
    <lineage>
        <taxon>Eukaryota</taxon>
        <taxon>Fungi</taxon>
        <taxon>Dikarya</taxon>
        <taxon>Ascomycota</taxon>
        <taxon>Pezizomycotina</taxon>
        <taxon>Dothideomycetes</taxon>
        <taxon>Pleosporomycetidae</taxon>
        <taxon>Pleosporales</taxon>
        <taxon>Pleosporineae</taxon>
        <taxon>Phaeosphaeriaceae</taxon>
        <taxon>Ophiobolus</taxon>
    </lineage>
</organism>
<protein>
    <submittedName>
        <fullName evidence="3">Uncharacterized protein</fullName>
    </submittedName>
</protein>
<accession>A0A6A7ACU2</accession>
<name>A0A6A7ACU2_9PLEO</name>
<proteinExistence type="predicted"/>
<keyword evidence="4" id="KW-1185">Reference proteome</keyword>
<sequence length="294" mass="31734">MSLIAIALSLLALPIARADESDVQYNSDVDNALATLWSFKAHLATEFCNKWIKNYDYDWGASTKTVTGEPTTITATASCSSSYTPDPPYTSSEPYTPYPPYTTPESYTSSEPTITTYVPRTVPTQVYYAHKRAANPDVAGCDNFCPEYGVPCRLVQYSGPVIAQACIEYLGSVITSTVPGSTKTVTAACTTTTGGYGAYVAPEEQAYVAPEEPAYVTPEEPASGEEGGYESKGEYEGEDGYEVESEGGYEGEIDDGYEAETDDGYESEIDDGYTADTYDDEASETDLSNEYVEG</sequence>
<evidence type="ECO:0000313" key="4">
    <source>
        <dbReference type="Proteomes" id="UP000799424"/>
    </source>
</evidence>
<dbReference type="AlphaFoldDB" id="A0A6A7ACU2"/>
<feature type="compositionally biased region" description="Acidic residues" evidence="1">
    <location>
        <begin position="236"/>
        <end position="284"/>
    </location>
</feature>
<dbReference type="OrthoDB" id="3792650at2759"/>
<keyword evidence="2" id="KW-0732">Signal</keyword>
<dbReference type="Proteomes" id="UP000799424">
    <property type="component" value="Unassembled WGS sequence"/>
</dbReference>
<feature type="region of interest" description="Disordered" evidence="1">
    <location>
        <begin position="214"/>
        <end position="294"/>
    </location>
</feature>
<reference evidence="3" key="1">
    <citation type="journal article" date="2020" name="Stud. Mycol.">
        <title>101 Dothideomycetes genomes: a test case for predicting lifestyles and emergence of pathogens.</title>
        <authorList>
            <person name="Haridas S."/>
            <person name="Albert R."/>
            <person name="Binder M."/>
            <person name="Bloem J."/>
            <person name="Labutti K."/>
            <person name="Salamov A."/>
            <person name="Andreopoulos B."/>
            <person name="Baker S."/>
            <person name="Barry K."/>
            <person name="Bills G."/>
            <person name="Bluhm B."/>
            <person name="Cannon C."/>
            <person name="Castanera R."/>
            <person name="Culley D."/>
            <person name="Daum C."/>
            <person name="Ezra D."/>
            <person name="Gonzalez J."/>
            <person name="Henrissat B."/>
            <person name="Kuo A."/>
            <person name="Liang C."/>
            <person name="Lipzen A."/>
            <person name="Lutzoni F."/>
            <person name="Magnuson J."/>
            <person name="Mondo S."/>
            <person name="Nolan M."/>
            <person name="Ohm R."/>
            <person name="Pangilinan J."/>
            <person name="Park H.-J."/>
            <person name="Ramirez L."/>
            <person name="Alfaro M."/>
            <person name="Sun H."/>
            <person name="Tritt A."/>
            <person name="Yoshinaga Y."/>
            <person name="Zwiers L.-H."/>
            <person name="Turgeon B."/>
            <person name="Goodwin S."/>
            <person name="Spatafora J."/>
            <person name="Crous P."/>
            <person name="Grigoriev I."/>
        </authorList>
    </citation>
    <scope>NUCLEOTIDE SEQUENCE</scope>
    <source>
        <strain evidence="3">CBS 113818</strain>
    </source>
</reference>